<evidence type="ECO:0000313" key="4">
    <source>
        <dbReference type="Proteomes" id="UP000249402"/>
    </source>
</evidence>
<dbReference type="InterPro" id="IPR018306">
    <property type="entry name" value="Phage_T5_Orf172_DNA-bd"/>
</dbReference>
<dbReference type="GeneID" id="37218994"/>
<dbReference type="SMART" id="SM00974">
    <property type="entry name" value="T5orf172"/>
    <property type="match status" value="1"/>
</dbReference>
<feature type="compositionally biased region" description="Basic and acidic residues" evidence="1">
    <location>
        <begin position="38"/>
        <end position="57"/>
    </location>
</feature>
<evidence type="ECO:0000259" key="2">
    <source>
        <dbReference type="SMART" id="SM00974"/>
    </source>
</evidence>
<dbReference type="Pfam" id="PF10544">
    <property type="entry name" value="T5orf172"/>
    <property type="match status" value="1"/>
</dbReference>
<feature type="region of interest" description="Disordered" evidence="1">
    <location>
        <begin position="1"/>
        <end position="76"/>
    </location>
</feature>
<evidence type="ECO:0000256" key="1">
    <source>
        <dbReference type="SAM" id="MobiDB-lite"/>
    </source>
</evidence>
<proteinExistence type="predicted"/>
<feature type="domain" description="Bacteriophage T5 Orf172 DNA-binding" evidence="2">
    <location>
        <begin position="181"/>
        <end position="268"/>
    </location>
</feature>
<evidence type="ECO:0000313" key="3">
    <source>
        <dbReference type="EMBL" id="RAK97432.1"/>
    </source>
</evidence>
<feature type="compositionally biased region" description="Polar residues" evidence="1">
    <location>
        <begin position="464"/>
        <end position="478"/>
    </location>
</feature>
<organism evidence="3 4">
    <name type="scientific">Aspergillus ibericus CBS 121593</name>
    <dbReference type="NCBI Taxonomy" id="1448316"/>
    <lineage>
        <taxon>Eukaryota</taxon>
        <taxon>Fungi</taxon>
        <taxon>Dikarya</taxon>
        <taxon>Ascomycota</taxon>
        <taxon>Pezizomycotina</taxon>
        <taxon>Eurotiomycetes</taxon>
        <taxon>Eurotiomycetidae</taxon>
        <taxon>Eurotiales</taxon>
        <taxon>Aspergillaceae</taxon>
        <taxon>Aspergillus</taxon>
        <taxon>Aspergillus subgen. Circumdati</taxon>
    </lineage>
</organism>
<accession>A0A395GQ29</accession>
<dbReference type="RefSeq" id="XP_025571760.1">
    <property type="nucleotide sequence ID" value="XM_025714129.1"/>
</dbReference>
<dbReference type="PANTHER" id="PTHR28094:SF1">
    <property type="entry name" value="MEIOTICALLY UP-REGULATED GENE 113 PROTEIN"/>
    <property type="match status" value="1"/>
</dbReference>
<dbReference type="Proteomes" id="UP000249402">
    <property type="component" value="Unassembled WGS sequence"/>
</dbReference>
<dbReference type="EMBL" id="KZ824463">
    <property type="protein sequence ID" value="RAK97432.1"/>
    <property type="molecule type" value="Genomic_DNA"/>
</dbReference>
<dbReference type="InterPro" id="IPR053006">
    <property type="entry name" value="Meiosis_regulatory"/>
</dbReference>
<sequence length="522" mass="59005">MASQMFTPLPSRTSSPSPCTSLDDGGHDVDSLSPNDVADPRDAKASPRPIARREFRPITRAPSSPQPGNRLTNSSGDMTVQRYLRNAANGDQNVVCLERILSATPPPSLPPCEVADSNIGPARETLPASLPEDTALKQDFDLKKDDAPFTTEDIILGIRNIMTREYKEENMGCAYVYRDRKDGSQYFKIGSTDRIQVREKELQNQCKHIGWELIPEPKMPIWQYKRLERLAHSELKNLRHDPNCACSTKHREYFRGSNATASEVLERWSRWFVNYEPYDKKNRLKPFWVERLETFTTNRNALTYFNCHGNRCSRQESKPFACQACLRAGWKRWTQPTILEKAGYSCQTYMRTLGQRSLVPTCLLGIIGGRLFVPVLLVLLQGHGVSFKTILDFTICICLLFCYHSHRGSLESLQGPSSLSKKAPSTPRQLPMTRTNSSSDSHYSGRGKKRKLSKQSPEDDTKGSKSPSDSNKGRSITPQLRLDLSILGQQTLPNPFMIPQGAGSRLTVDQKQKTRRRKSDIH</sequence>
<keyword evidence="4" id="KW-1185">Reference proteome</keyword>
<dbReference type="VEuPathDB" id="FungiDB:BO80DRAFT_193067"/>
<dbReference type="STRING" id="1448316.A0A395GQ29"/>
<feature type="compositionally biased region" description="Basic residues" evidence="1">
    <location>
        <begin position="513"/>
        <end position="522"/>
    </location>
</feature>
<feature type="compositionally biased region" description="Polar residues" evidence="1">
    <location>
        <begin position="61"/>
        <end position="76"/>
    </location>
</feature>
<name>A0A395GQ29_9EURO</name>
<feature type="region of interest" description="Disordered" evidence="1">
    <location>
        <begin position="412"/>
        <end position="522"/>
    </location>
</feature>
<feature type="compositionally biased region" description="Polar residues" evidence="1">
    <location>
        <begin position="426"/>
        <end position="442"/>
    </location>
</feature>
<dbReference type="AlphaFoldDB" id="A0A395GQ29"/>
<feature type="compositionally biased region" description="Low complexity" evidence="1">
    <location>
        <begin position="7"/>
        <end position="21"/>
    </location>
</feature>
<dbReference type="PANTHER" id="PTHR28094">
    <property type="entry name" value="MEIOTICALLY UP-REGULATED GENE 113 PROTEIN"/>
    <property type="match status" value="1"/>
</dbReference>
<reference evidence="3 4" key="1">
    <citation type="submission" date="2018-02" db="EMBL/GenBank/DDBJ databases">
        <title>The genomes of Aspergillus section Nigri reveals drivers in fungal speciation.</title>
        <authorList>
            <consortium name="DOE Joint Genome Institute"/>
            <person name="Vesth T.C."/>
            <person name="Nybo J."/>
            <person name="Theobald S."/>
            <person name="Brandl J."/>
            <person name="Frisvad J.C."/>
            <person name="Nielsen K.F."/>
            <person name="Lyhne E.K."/>
            <person name="Kogle M.E."/>
            <person name="Kuo A."/>
            <person name="Riley R."/>
            <person name="Clum A."/>
            <person name="Nolan M."/>
            <person name="Lipzen A."/>
            <person name="Salamov A."/>
            <person name="Henrissat B."/>
            <person name="Wiebenga A."/>
            <person name="De vries R.P."/>
            <person name="Grigoriev I.V."/>
            <person name="Mortensen U.H."/>
            <person name="Andersen M.R."/>
            <person name="Baker S.E."/>
        </authorList>
    </citation>
    <scope>NUCLEOTIDE SEQUENCE [LARGE SCALE GENOMIC DNA]</scope>
    <source>
        <strain evidence="3 4">CBS 121593</strain>
    </source>
</reference>
<protein>
    <submittedName>
        <fullName evidence="3">DUF1766-domain-containing protein</fullName>
    </submittedName>
</protein>
<dbReference type="OrthoDB" id="3511049at2759"/>
<gene>
    <name evidence="3" type="ORF">BO80DRAFT_193067</name>
</gene>